<dbReference type="SUPFAM" id="SSF50965">
    <property type="entry name" value="Galactose oxidase, central domain"/>
    <property type="match status" value="1"/>
</dbReference>
<dbReference type="InterPro" id="IPR000210">
    <property type="entry name" value="BTB/POZ_dom"/>
</dbReference>
<sequence length="587" mass="65957">MENLKQIPESKKCEQAKYEYIKSSYAGMFEVLQSLRQDEVFCDIKLKTDDKKIIFAHKVVLASASPYFHAMFTHFSERNHDVVVMKQLDSTALQVLVNFIYTGKIVITEENVRDLLSAANLLQLQEVKEACCNFLQSQLCSTNCLSINAIADLHSCTELLTSSELYIHQHFSEAADGDEFLSLSSEEVIKLISSDKLIVPSEEKVFESVIRWVKHELGTRKCILPQLMKHVRLPLASKHYILKKVVEEPLINNCLISKDYIIEALYCHLLKSEELIPQNIRTKRRFRDKVILVVGGESINEILINRTEWYDPKMNQWNFEPEMATSRHKISLAVVKDNLVFSVGGSNEHGEPLRSVDVLDLSSESPRWKPSVDMLVDREGPGVGVVNDNLYAVGGLSRNEGPPNSAEVFDYNTQKWRMISRMSTGRVKFGVGVLNNLLYAVGGFDYETSLSLDTVECYDPSHDTWTPVAEMCVPRCDVGVGVLDGILYAVGGYDGFEVQSSAETYRPSTGIWTSIADMHLSRENPGVVALDGLLYVVGGSDGLDHLYSAECYNPKTNTWTMVTASLNFPRTLAGVVAIDRPRHFKTC</sequence>
<dbReference type="Pfam" id="PF00651">
    <property type="entry name" value="BTB"/>
    <property type="match status" value="1"/>
</dbReference>
<evidence type="ECO:0000256" key="7">
    <source>
        <dbReference type="ARBA" id="ARBA00043912"/>
    </source>
</evidence>
<dbReference type="SUPFAM" id="SSF54695">
    <property type="entry name" value="POZ domain"/>
    <property type="match status" value="1"/>
</dbReference>
<dbReference type="SMART" id="SM00612">
    <property type="entry name" value="Kelch"/>
    <property type="match status" value="6"/>
</dbReference>
<proteinExistence type="predicted"/>
<dbReference type="PIRSF" id="PIRSF037037">
    <property type="entry name" value="Kelch-like_protein_gigaxonin"/>
    <property type="match status" value="1"/>
</dbReference>
<dbReference type="SMART" id="SM00225">
    <property type="entry name" value="BTB"/>
    <property type="match status" value="1"/>
</dbReference>
<dbReference type="OrthoDB" id="45365at2759"/>
<keyword evidence="5" id="KW-0833">Ubl conjugation pathway</keyword>
<dbReference type="SUPFAM" id="SSF117281">
    <property type="entry name" value="Kelch motif"/>
    <property type="match status" value="1"/>
</dbReference>
<evidence type="ECO:0000256" key="5">
    <source>
        <dbReference type="ARBA" id="ARBA00022786"/>
    </source>
</evidence>
<comment type="pathway">
    <text evidence="1">Protein modification; protein ubiquitination.</text>
</comment>
<dbReference type="InterPro" id="IPR015915">
    <property type="entry name" value="Kelch-typ_b-propeller"/>
</dbReference>
<evidence type="ECO:0000313" key="9">
    <source>
        <dbReference type="EnsemblMetazoa" id="XP_029345009.1"/>
    </source>
</evidence>
<organism evidence="9 10">
    <name type="scientific">Acyrthosiphon pisum</name>
    <name type="common">Pea aphid</name>
    <dbReference type="NCBI Taxonomy" id="7029"/>
    <lineage>
        <taxon>Eukaryota</taxon>
        <taxon>Metazoa</taxon>
        <taxon>Ecdysozoa</taxon>
        <taxon>Arthropoda</taxon>
        <taxon>Hexapoda</taxon>
        <taxon>Insecta</taxon>
        <taxon>Pterygota</taxon>
        <taxon>Neoptera</taxon>
        <taxon>Paraneoptera</taxon>
        <taxon>Hemiptera</taxon>
        <taxon>Sternorrhyncha</taxon>
        <taxon>Aphidomorpha</taxon>
        <taxon>Aphidoidea</taxon>
        <taxon>Aphididae</taxon>
        <taxon>Macrosiphini</taxon>
        <taxon>Acyrthosiphon</taxon>
    </lineage>
</organism>
<evidence type="ECO:0000256" key="3">
    <source>
        <dbReference type="ARBA" id="ARBA00022441"/>
    </source>
</evidence>
<evidence type="ECO:0000256" key="4">
    <source>
        <dbReference type="ARBA" id="ARBA00022737"/>
    </source>
</evidence>
<dbReference type="InterPro" id="IPR017096">
    <property type="entry name" value="BTB-kelch_protein"/>
</dbReference>
<dbReference type="FunFam" id="1.25.40.420:FF:000001">
    <property type="entry name" value="Kelch-like family member 12"/>
    <property type="match status" value="1"/>
</dbReference>
<reference evidence="10" key="1">
    <citation type="submission" date="2010-06" db="EMBL/GenBank/DDBJ databases">
        <authorList>
            <person name="Jiang H."/>
            <person name="Abraham K."/>
            <person name="Ali S."/>
            <person name="Alsbrooks S.L."/>
            <person name="Anim B.N."/>
            <person name="Anosike U.S."/>
            <person name="Attaway T."/>
            <person name="Bandaranaike D.P."/>
            <person name="Battles P.K."/>
            <person name="Bell S.N."/>
            <person name="Bell A.V."/>
            <person name="Beltran B."/>
            <person name="Bickham C."/>
            <person name="Bustamante Y."/>
            <person name="Caleb T."/>
            <person name="Canada A."/>
            <person name="Cardenas V."/>
            <person name="Carter K."/>
            <person name="Chacko J."/>
            <person name="Chandrabose M.N."/>
            <person name="Chavez D."/>
            <person name="Chavez A."/>
            <person name="Chen L."/>
            <person name="Chu H.-S."/>
            <person name="Claassen K.J."/>
            <person name="Cockrell R."/>
            <person name="Collins M."/>
            <person name="Cooper J.A."/>
            <person name="Cree A."/>
            <person name="Curry S.M."/>
            <person name="Da Y."/>
            <person name="Dao M.D."/>
            <person name="Das B."/>
            <person name="Davila M.-L."/>
            <person name="Davy-Carroll L."/>
            <person name="Denson S."/>
            <person name="Dinh H."/>
            <person name="Ebong V.E."/>
            <person name="Edwards J.R."/>
            <person name="Egan A."/>
            <person name="El-Daye J."/>
            <person name="Escobedo L."/>
            <person name="Fernandez S."/>
            <person name="Fernando P.R."/>
            <person name="Flagg N."/>
            <person name="Forbes L.D."/>
            <person name="Fowler R.G."/>
            <person name="Fu Q."/>
            <person name="Gabisi R.A."/>
            <person name="Ganer J."/>
            <person name="Garbino Pronczuk A."/>
            <person name="Garcia R.M."/>
            <person name="Garner T."/>
            <person name="Garrett T.E."/>
            <person name="Gonzalez D.A."/>
            <person name="Hamid H."/>
            <person name="Hawkins E.S."/>
            <person name="Hirani K."/>
            <person name="Hogues M.E."/>
            <person name="Hollins B."/>
            <person name="Hsiao C.-H."/>
            <person name="Jabil R."/>
            <person name="James M.L."/>
            <person name="Jhangiani S.N."/>
            <person name="Johnson B."/>
            <person name="Johnson Q."/>
            <person name="Joshi V."/>
            <person name="Kalu J.B."/>
            <person name="Kam C."/>
            <person name="Kashfia A."/>
            <person name="Keebler J."/>
            <person name="Kisamo H."/>
            <person name="Kovar C.L."/>
            <person name="Lago L.A."/>
            <person name="Lai C.-Y."/>
            <person name="Laidlaw J."/>
            <person name="Lara F."/>
            <person name="Le T.-K."/>
            <person name="Lee S.L."/>
            <person name="Legall F.H."/>
            <person name="Lemon S.J."/>
            <person name="Lewis L.R."/>
            <person name="Li B."/>
            <person name="Liu Y."/>
            <person name="Liu Y.-S."/>
            <person name="Lopez J."/>
            <person name="Lozado R.J."/>
            <person name="Lu J."/>
            <person name="Madu R.C."/>
            <person name="Maheshwari M."/>
            <person name="Maheshwari R."/>
            <person name="Malloy K."/>
            <person name="Martinez E."/>
            <person name="Mathew T."/>
            <person name="Mercado I.C."/>
            <person name="Mercado C."/>
            <person name="Meyer B."/>
            <person name="Montgomery K."/>
            <person name="Morgan M.B."/>
            <person name="Munidasa M."/>
            <person name="Nazareth L.V."/>
            <person name="Nelson J."/>
            <person name="Ng B.M."/>
            <person name="Nguyen N.B."/>
            <person name="Nguyen P.Q."/>
            <person name="Nguyen T."/>
            <person name="Obregon M."/>
            <person name="Okwuonu G.O."/>
            <person name="Onwere C.G."/>
            <person name="Orozco G."/>
            <person name="Parra A."/>
            <person name="Patel S."/>
            <person name="Patil S."/>
            <person name="Perez A."/>
            <person name="Perez Y."/>
            <person name="Pham C."/>
            <person name="Primus E.L."/>
            <person name="Pu L.-L."/>
            <person name="Puazo M."/>
            <person name="Qin X."/>
            <person name="Quiroz J.B."/>
            <person name="Reese J."/>
            <person name="Richards S."/>
            <person name="Rives C.M."/>
            <person name="Robberts R."/>
            <person name="Ruiz S.J."/>
            <person name="Ruiz M.J."/>
            <person name="Santibanez J."/>
            <person name="Schneider B.W."/>
            <person name="Sisson I."/>
            <person name="Smith M."/>
            <person name="Sodergren E."/>
            <person name="Song X.-Z."/>
            <person name="Song B.B."/>
            <person name="Summersgill H."/>
            <person name="Thelus R."/>
            <person name="Thornton R.D."/>
            <person name="Trejos Z.Y."/>
            <person name="Usmani K."/>
            <person name="Vattathil S."/>
            <person name="Villasana D."/>
            <person name="Walker D.L."/>
            <person name="Wang S."/>
            <person name="Wang K."/>
            <person name="White C.S."/>
            <person name="Williams A.C."/>
            <person name="Williamson J."/>
            <person name="Wilson K."/>
            <person name="Woghiren I.O."/>
            <person name="Woodworth J.R."/>
            <person name="Worley K.C."/>
            <person name="Wright R.A."/>
            <person name="Wu W."/>
            <person name="Young L."/>
            <person name="Zhang L."/>
            <person name="Zhang J."/>
            <person name="Zhu Y."/>
            <person name="Muzny D.M."/>
            <person name="Weinstock G."/>
            <person name="Gibbs R.A."/>
        </authorList>
    </citation>
    <scope>NUCLEOTIDE SEQUENCE [LARGE SCALE GENOMIC DNA]</scope>
    <source>
        <strain evidence="10">LSR1</strain>
    </source>
</reference>
<feature type="domain" description="BTB" evidence="8">
    <location>
        <begin position="42"/>
        <end position="109"/>
    </location>
</feature>
<protein>
    <recommendedName>
        <fullName evidence="2">Kelch-like protein diablo</fullName>
    </recommendedName>
</protein>
<dbReference type="InterPro" id="IPR011333">
    <property type="entry name" value="SKP1/BTB/POZ_sf"/>
</dbReference>
<comment type="function">
    <text evidence="7">Probable substrate-specific adapter of an E3 ubiquitin-protein ligase complex which mediates the ubiquitination and subsequent proteasomal degradation of target proteins. May have a role in synapse differentiation and growth.</text>
</comment>
<dbReference type="PANTHER" id="PTHR24412:SF466">
    <property type="entry name" value="RING CANAL KELCH PROTEIN"/>
    <property type="match status" value="1"/>
</dbReference>
<evidence type="ECO:0000256" key="1">
    <source>
        <dbReference type="ARBA" id="ARBA00004906"/>
    </source>
</evidence>
<evidence type="ECO:0000256" key="2">
    <source>
        <dbReference type="ARBA" id="ARBA00013699"/>
    </source>
</evidence>
<evidence type="ECO:0000313" key="10">
    <source>
        <dbReference type="Proteomes" id="UP000007819"/>
    </source>
</evidence>
<dbReference type="InterPro" id="IPR011705">
    <property type="entry name" value="BACK"/>
</dbReference>
<accession>A0A8R2JRL1</accession>
<evidence type="ECO:0000256" key="6">
    <source>
        <dbReference type="ARBA" id="ARBA00023203"/>
    </source>
</evidence>
<dbReference type="Gene3D" id="1.25.40.420">
    <property type="match status" value="1"/>
</dbReference>
<dbReference type="AlphaFoldDB" id="A0A8R2JRL1"/>
<evidence type="ECO:0000259" key="8">
    <source>
        <dbReference type="PROSITE" id="PS50097"/>
    </source>
</evidence>
<dbReference type="Pfam" id="PF24681">
    <property type="entry name" value="Kelch_KLHDC2_KLHL20_DRC7"/>
    <property type="match status" value="1"/>
</dbReference>
<dbReference type="InterPro" id="IPR011043">
    <property type="entry name" value="Gal_Oxase/kelch_b-propeller"/>
</dbReference>
<keyword evidence="6" id="KW-0009">Actin-binding</keyword>
<dbReference type="Pfam" id="PF07707">
    <property type="entry name" value="BACK"/>
    <property type="match status" value="1"/>
</dbReference>
<dbReference type="Proteomes" id="UP000007819">
    <property type="component" value="Chromosome A2"/>
</dbReference>
<dbReference type="RefSeq" id="XP_029345009.1">
    <property type="nucleotide sequence ID" value="XM_029489149.1"/>
</dbReference>
<dbReference type="Gene3D" id="2.120.10.80">
    <property type="entry name" value="Kelch-type beta propeller"/>
    <property type="match status" value="1"/>
</dbReference>
<dbReference type="Gene3D" id="3.30.710.10">
    <property type="entry name" value="Potassium Channel Kv1.1, Chain A"/>
    <property type="match status" value="1"/>
</dbReference>
<dbReference type="SMART" id="SM00875">
    <property type="entry name" value="BACK"/>
    <property type="match status" value="1"/>
</dbReference>
<keyword evidence="4" id="KW-0677">Repeat</keyword>
<dbReference type="EnsemblMetazoa" id="XM_029489149.1">
    <property type="protein sequence ID" value="XP_029345009.1"/>
    <property type="gene ID" value="LOC100573953"/>
</dbReference>
<dbReference type="InterPro" id="IPR006652">
    <property type="entry name" value="Kelch_1"/>
</dbReference>
<dbReference type="GeneID" id="100573953"/>
<dbReference type="PANTHER" id="PTHR24412">
    <property type="entry name" value="KELCH PROTEIN"/>
    <property type="match status" value="1"/>
</dbReference>
<dbReference type="PROSITE" id="PS50097">
    <property type="entry name" value="BTB"/>
    <property type="match status" value="1"/>
</dbReference>
<dbReference type="GO" id="GO:0003779">
    <property type="term" value="F:actin binding"/>
    <property type="evidence" value="ECO:0007669"/>
    <property type="project" value="UniProtKB-KW"/>
</dbReference>
<keyword evidence="3" id="KW-0880">Kelch repeat</keyword>
<keyword evidence="10" id="KW-1185">Reference proteome</keyword>
<name>A0A8R2JRL1_ACYPI</name>
<reference evidence="9" key="2">
    <citation type="submission" date="2022-06" db="UniProtKB">
        <authorList>
            <consortium name="EnsemblMetazoa"/>
        </authorList>
    </citation>
    <scope>IDENTIFICATION</scope>
</reference>